<keyword evidence="2" id="KW-0963">Cytoplasm</keyword>
<evidence type="ECO:0000256" key="1">
    <source>
        <dbReference type="ARBA" id="ARBA00004114"/>
    </source>
</evidence>
<dbReference type="AlphaFoldDB" id="A0AA35K7T4"/>
<evidence type="ECO:0000256" key="4">
    <source>
        <dbReference type="ARBA" id="ARBA00038123"/>
    </source>
</evidence>
<evidence type="ECO:0000256" key="2">
    <source>
        <dbReference type="ARBA" id="ARBA00022490"/>
    </source>
</evidence>
<dbReference type="Proteomes" id="UP001178461">
    <property type="component" value="Chromosome 4"/>
</dbReference>
<feature type="coiled-coil region" evidence="5">
    <location>
        <begin position="109"/>
        <end position="147"/>
    </location>
</feature>
<dbReference type="PANTHER" id="PTHR20544:SF2">
    <property type="entry name" value="TESTIS SPECIFIC 10"/>
    <property type="match status" value="1"/>
</dbReference>
<name>A0AA35K7T4_9SAUR</name>
<evidence type="ECO:0000313" key="7">
    <source>
        <dbReference type="EMBL" id="CAI5772108.1"/>
    </source>
</evidence>
<evidence type="ECO:0000313" key="8">
    <source>
        <dbReference type="Proteomes" id="UP001178461"/>
    </source>
</evidence>
<feature type="coiled-coil region" evidence="5">
    <location>
        <begin position="777"/>
        <end position="825"/>
    </location>
</feature>
<sequence>MSSRKYPGPGRRRRREILSKRLTTREELVLGCPFSESERASKSEDSIRKDKIIQQLQSEVEELRTKNIELEKYVTKILDSKKEVTTQVGDLASKNEYLCKELAHVDKLAEQLEKEKEFVLDSADQEIAEAKSQIKCQQNTIRKLEHKISTLSSPSSNIELSQEKRPSRLDNSIKSAEEDRYQLKKMLRNTSSPRRSSSHSVSKELSPIRGCKSDPEFQQMLRDRDEYKTMLERYERHMAEVQGNIKVLTAERDKVIQLYDQAQEEISQLRKEAMKVPKASKTAMTAQAVLRRVETERDAAISDFRRMSTERDSLRERLKIAQETAFNEKAHLEQRVEELELNVQSLDNERLDQTSKMALMKETIESLEMEMKILAKRAVDFESELSRQKATNASLSIMNEKMEHNIAEAQRQLSKKKYELQLIQDKITCLDEKNEKLSKQNLVQQEDICTLNDTITELDTEKDSLHELLEEKADKVASLEESLALKEKTISDLKCLLSDMEKSTKHSTEALCRCEQDITKLHQLLDESNNELAQTSEEKEGLIRENDNLQKQLYSFKEENQILHHKLSECQNELDNLKAKTEDWHTDISRLKSMLKSKEKENQDLLDNYHRANEQAEKWESKFQQMEANCSSVQLELLSAESESRRLKERTEALETEIGHQLAAEKAHKSQISTLGKSLLKMEEELHDVQLEKVSVLSELASTRELCIKLDTSKELLARQLSNTTQEVERLQNEWESSHSETELLKKQLTNERISIKNLETLLASNREKEYQSQMISQEKDSEIQLLKEQLSLAENKIATQSRDFSQLKNTITQLESELDITKRQLGTERFERQVYDHIFSLLLFFQIRSHAIMLI</sequence>
<dbReference type="Gene3D" id="1.10.287.1490">
    <property type="match status" value="1"/>
</dbReference>
<feature type="coiled-coil region" evidence="5">
    <location>
        <begin position="304"/>
        <end position="489"/>
    </location>
</feature>
<protein>
    <submittedName>
        <fullName evidence="7">Testis specific 10</fullName>
    </submittedName>
</protein>
<accession>A0AA35K7T4</accession>
<evidence type="ECO:0000256" key="6">
    <source>
        <dbReference type="SAM" id="MobiDB-lite"/>
    </source>
</evidence>
<dbReference type="EMBL" id="OX395129">
    <property type="protein sequence ID" value="CAI5772108.1"/>
    <property type="molecule type" value="Genomic_DNA"/>
</dbReference>
<feature type="region of interest" description="Disordered" evidence="6">
    <location>
        <begin position="152"/>
        <end position="212"/>
    </location>
</feature>
<evidence type="ECO:0000256" key="3">
    <source>
        <dbReference type="ARBA" id="ARBA00023212"/>
    </source>
</evidence>
<keyword evidence="5" id="KW-0175">Coiled coil</keyword>
<dbReference type="PANTHER" id="PTHR20544">
    <property type="entry name" value="CENTROSOMAL PROTEIN CEP135"/>
    <property type="match status" value="1"/>
</dbReference>
<comment type="subcellular location">
    <subcellularLocation>
        <location evidence="1">Cytoplasm</location>
        <location evidence="1">Cytoskeleton</location>
        <location evidence="1">Microtubule organizing center</location>
        <location evidence="1">Centrosome</location>
        <location evidence="1">Centriole</location>
    </subcellularLocation>
</comment>
<feature type="coiled-coil region" evidence="5">
    <location>
        <begin position="217"/>
        <end position="272"/>
    </location>
</feature>
<feature type="coiled-coil region" evidence="5">
    <location>
        <begin position="518"/>
        <end position="657"/>
    </location>
</feature>
<feature type="compositionally biased region" description="Low complexity" evidence="6">
    <location>
        <begin position="188"/>
        <end position="205"/>
    </location>
</feature>
<comment type="similarity">
    <text evidence="4">Belongs to the CEP135/TSGA10 family.</text>
</comment>
<proteinExistence type="inferred from homology"/>
<gene>
    <name evidence="7" type="ORF">PODLI_1B017255</name>
</gene>
<dbReference type="SUPFAM" id="SSF57997">
    <property type="entry name" value="Tropomyosin"/>
    <property type="match status" value="1"/>
</dbReference>
<dbReference type="InterPro" id="IPR051877">
    <property type="entry name" value="Centriole_BasalBody_StrucProt"/>
</dbReference>
<reference evidence="7" key="1">
    <citation type="submission" date="2022-12" db="EMBL/GenBank/DDBJ databases">
        <authorList>
            <person name="Alioto T."/>
            <person name="Alioto T."/>
            <person name="Gomez Garrido J."/>
        </authorList>
    </citation>
    <scope>NUCLEOTIDE SEQUENCE</scope>
</reference>
<organism evidence="7 8">
    <name type="scientific">Podarcis lilfordi</name>
    <name type="common">Lilford's wall lizard</name>
    <dbReference type="NCBI Taxonomy" id="74358"/>
    <lineage>
        <taxon>Eukaryota</taxon>
        <taxon>Metazoa</taxon>
        <taxon>Chordata</taxon>
        <taxon>Craniata</taxon>
        <taxon>Vertebrata</taxon>
        <taxon>Euteleostomi</taxon>
        <taxon>Lepidosauria</taxon>
        <taxon>Squamata</taxon>
        <taxon>Bifurcata</taxon>
        <taxon>Unidentata</taxon>
        <taxon>Episquamata</taxon>
        <taxon>Laterata</taxon>
        <taxon>Lacertibaenia</taxon>
        <taxon>Lacertidae</taxon>
        <taxon>Podarcis</taxon>
    </lineage>
</organism>
<evidence type="ECO:0000256" key="5">
    <source>
        <dbReference type="SAM" id="Coils"/>
    </source>
</evidence>
<keyword evidence="3" id="KW-0206">Cytoskeleton</keyword>
<keyword evidence="8" id="KW-1185">Reference proteome</keyword>
<dbReference type="GO" id="GO:0005814">
    <property type="term" value="C:centriole"/>
    <property type="evidence" value="ECO:0007669"/>
    <property type="project" value="UniProtKB-SubCell"/>
</dbReference>